<dbReference type="PROSITE" id="PS50893">
    <property type="entry name" value="ABC_TRANSPORTER_2"/>
    <property type="match status" value="1"/>
</dbReference>
<dbReference type="GO" id="GO:0016887">
    <property type="term" value="F:ATP hydrolysis activity"/>
    <property type="evidence" value="ECO:0007669"/>
    <property type="project" value="InterPro"/>
</dbReference>
<evidence type="ECO:0000259" key="4">
    <source>
        <dbReference type="PROSITE" id="PS50893"/>
    </source>
</evidence>
<dbReference type="InterPro" id="IPR017871">
    <property type="entry name" value="ABC_transporter-like_CS"/>
</dbReference>
<dbReference type="Pfam" id="PF00005">
    <property type="entry name" value="ABC_tran"/>
    <property type="match status" value="1"/>
</dbReference>
<dbReference type="Proteomes" id="UP000217276">
    <property type="component" value="Chromosome"/>
</dbReference>
<keyword evidence="3 5" id="KW-0067">ATP-binding</keyword>
<proteinExistence type="predicted"/>
<dbReference type="PROSITE" id="PS00211">
    <property type="entry name" value="ABC_TRANSPORTER_1"/>
    <property type="match status" value="1"/>
</dbReference>
<dbReference type="GO" id="GO:0005524">
    <property type="term" value="F:ATP binding"/>
    <property type="evidence" value="ECO:0007669"/>
    <property type="project" value="UniProtKB-KW"/>
</dbReference>
<dbReference type="EMBL" id="CP022384">
    <property type="protein sequence ID" value="ATA80996.1"/>
    <property type="molecule type" value="Genomic_DNA"/>
</dbReference>
<dbReference type="InterPro" id="IPR050093">
    <property type="entry name" value="ABC_SmlMolc_Importer"/>
</dbReference>
<evidence type="ECO:0000256" key="3">
    <source>
        <dbReference type="ARBA" id="ARBA00022840"/>
    </source>
</evidence>
<organism evidence="5 6">
    <name type="scientific">Capnocytophaga leadbetteri</name>
    <dbReference type="NCBI Taxonomy" id="327575"/>
    <lineage>
        <taxon>Bacteria</taxon>
        <taxon>Pseudomonadati</taxon>
        <taxon>Bacteroidota</taxon>
        <taxon>Flavobacteriia</taxon>
        <taxon>Flavobacteriales</taxon>
        <taxon>Flavobacteriaceae</taxon>
        <taxon>Capnocytophaga</taxon>
    </lineage>
</organism>
<keyword evidence="6" id="KW-1185">Reference proteome</keyword>
<dbReference type="PANTHER" id="PTHR42781:SF4">
    <property type="entry name" value="SPERMIDINE_PUTRESCINE IMPORT ATP-BINDING PROTEIN POTA"/>
    <property type="match status" value="1"/>
</dbReference>
<protein>
    <submittedName>
        <fullName evidence="5">Spermidine/putrescine ABC transporter ATP-binding protein</fullName>
    </submittedName>
</protein>
<keyword evidence="1" id="KW-0813">Transport</keyword>
<evidence type="ECO:0000313" key="5">
    <source>
        <dbReference type="EMBL" id="ATA80996.1"/>
    </source>
</evidence>
<dbReference type="SUPFAM" id="SSF52540">
    <property type="entry name" value="P-loop containing nucleoside triphosphate hydrolases"/>
    <property type="match status" value="1"/>
</dbReference>
<dbReference type="InterPro" id="IPR027417">
    <property type="entry name" value="P-loop_NTPase"/>
</dbReference>
<name>A0A250FAJ0_9FLAO</name>
<evidence type="ECO:0000256" key="2">
    <source>
        <dbReference type="ARBA" id="ARBA00022741"/>
    </source>
</evidence>
<dbReference type="Gene3D" id="3.40.50.300">
    <property type="entry name" value="P-loop containing nucleotide triphosphate hydrolases"/>
    <property type="match status" value="1"/>
</dbReference>
<dbReference type="InterPro" id="IPR003593">
    <property type="entry name" value="AAA+_ATPase"/>
</dbReference>
<evidence type="ECO:0000256" key="1">
    <source>
        <dbReference type="ARBA" id="ARBA00022448"/>
    </source>
</evidence>
<dbReference type="KEGG" id="clk:CGC53_00795"/>
<sequence>MITIDISHTIYTSEGAKDLLVNKIVREGALVQLSGLSGIGKTTLFRILVGLIKPDRGFFRVGDKILLNTEKNINLPPQQRNIALMFQEYALFPNMTVWENIAFAQKQKDPAYISQLLENFKMEQLKNRKVTQLSGGQQQRVALARTLAQKASITLLDEPFSSVDATMRAIMKQEVLSFLTTTKSTIFIISHQTKDFEKEADDKIII</sequence>
<dbReference type="RefSeq" id="WP_095912929.1">
    <property type="nucleotide sequence ID" value="NZ_CAUUPF010000001.1"/>
</dbReference>
<dbReference type="AlphaFoldDB" id="A0A250FAJ0"/>
<gene>
    <name evidence="5" type="ORF">CGC53_00795</name>
</gene>
<keyword evidence="2" id="KW-0547">Nucleotide-binding</keyword>
<feature type="domain" description="ABC transporter" evidence="4">
    <location>
        <begin position="1"/>
        <end position="206"/>
    </location>
</feature>
<reference evidence="6" key="1">
    <citation type="submission" date="2017-06" db="EMBL/GenBank/DDBJ databases">
        <title>Capnocytophaga spp. assemblies.</title>
        <authorList>
            <person name="Gulvik C.A."/>
        </authorList>
    </citation>
    <scope>NUCLEOTIDE SEQUENCE [LARGE SCALE GENOMIC DNA]</scope>
    <source>
        <strain evidence="6">H6253</strain>
    </source>
</reference>
<accession>A0A250FAJ0</accession>
<evidence type="ECO:0000313" key="6">
    <source>
        <dbReference type="Proteomes" id="UP000217276"/>
    </source>
</evidence>
<dbReference type="SMART" id="SM00382">
    <property type="entry name" value="AAA"/>
    <property type="match status" value="1"/>
</dbReference>
<dbReference type="PANTHER" id="PTHR42781">
    <property type="entry name" value="SPERMIDINE/PUTRESCINE IMPORT ATP-BINDING PROTEIN POTA"/>
    <property type="match status" value="1"/>
</dbReference>
<dbReference type="InterPro" id="IPR003439">
    <property type="entry name" value="ABC_transporter-like_ATP-bd"/>
</dbReference>